<feature type="transmembrane region" description="Helical" evidence="6">
    <location>
        <begin position="151"/>
        <end position="169"/>
    </location>
</feature>
<dbReference type="Proteomes" id="UP001597285">
    <property type="component" value="Unassembled WGS sequence"/>
</dbReference>
<keyword evidence="2" id="KW-1003">Cell membrane</keyword>
<keyword evidence="5 6" id="KW-0472">Membrane</keyword>
<keyword evidence="4 6" id="KW-1133">Transmembrane helix</keyword>
<gene>
    <name evidence="7" type="ORF">ACFSBK_00115</name>
</gene>
<feature type="transmembrane region" description="Helical" evidence="6">
    <location>
        <begin position="336"/>
        <end position="356"/>
    </location>
</feature>
<protein>
    <submittedName>
        <fullName evidence="7">Oligosaccharide flippase family protein</fullName>
    </submittedName>
</protein>
<evidence type="ECO:0000256" key="1">
    <source>
        <dbReference type="ARBA" id="ARBA00004651"/>
    </source>
</evidence>
<evidence type="ECO:0000313" key="7">
    <source>
        <dbReference type="EMBL" id="MFD1798268.1"/>
    </source>
</evidence>
<comment type="caution">
    <text evidence="7">The sequence shown here is derived from an EMBL/GenBank/DDBJ whole genome shotgun (WGS) entry which is preliminary data.</text>
</comment>
<feature type="transmembrane region" description="Helical" evidence="6">
    <location>
        <begin position="388"/>
        <end position="408"/>
    </location>
</feature>
<feature type="transmembrane region" description="Helical" evidence="6">
    <location>
        <begin position="420"/>
        <end position="440"/>
    </location>
</feature>
<dbReference type="EMBL" id="JBHUFF010000002">
    <property type="protein sequence ID" value="MFD1798268.1"/>
    <property type="molecule type" value="Genomic_DNA"/>
</dbReference>
<evidence type="ECO:0000256" key="3">
    <source>
        <dbReference type="ARBA" id="ARBA00022692"/>
    </source>
</evidence>
<keyword evidence="3 6" id="KW-0812">Transmembrane</keyword>
<feature type="transmembrane region" description="Helical" evidence="6">
    <location>
        <begin position="50"/>
        <end position="71"/>
    </location>
</feature>
<feature type="transmembrane region" description="Helical" evidence="6">
    <location>
        <begin position="175"/>
        <end position="197"/>
    </location>
</feature>
<name>A0ABW4NJG9_9LACT</name>
<feature type="transmembrane region" description="Helical" evidence="6">
    <location>
        <begin position="363"/>
        <end position="382"/>
    </location>
</feature>
<dbReference type="Pfam" id="PF01943">
    <property type="entry name" value="Polysacc_synt"/>
    <property type="match status" value="1"/>
</dbReference>
<feature type="transmembrane region" description="Helical" evidence="6">
    <location>
        <begin position="452"/>
        <end position="475"/>
    </location>
</feature>
<feature type="transmembrane region" description="Helical" evidence="6">
    <location>
        <begin position="123"/>
        <end position="144"/>
    </location>
</feature>
<feature type="transmembrane region" description="Helical" evidence="6">
    <location>
        <begin position="302"/>
        <end position="324"/>
    </location>
</feature>
<evidence type="ECO:0000256" key="5">
    <source>
        <dbReference type="ARBA" id="ARBA00023136"/>
    </source>
</evidence>
<dbReference type="InterPro" id="IPR002797">
    <property type="entry name" value="Polysacc_synth"/>
</dbReference>
<feature type="transmembrane region" description="Helical" evidence="6">
    <location>
        <begin position="17"/>
        <end position="38"/>
    </location>
</feature>
<accession>A0ABW4NJG9</accession>
<evidence type="ECO:0000256" key="2">
    <source>
        <dbReference type="ARBA" id="ARBA00022475"/>
    </source>
</evidence>
<organism evidence="7 8">
    <name type="scientific">Carnobacterium antarcticum</name>
    <dbReference type="NCBI Taxonomy" id="2126436"/>
    <lineage>
        <taxon>Bacteria</taxon>
        <taxon>Bacillati</taxon>
        <taxon>Bacillota</taxon>
        <taxon>Bacilli</taxon>
        <taxon>Lactobacillales</taxon>
        <taxon>Carnobacteriaceae</taxon>
        <taxon>Carnobacterium</taxon>
    </lineage>
</organism>
<comment type="subcellular location">
    <subcellularLocation>
        <location evidence="1">Cell membrane</location>
        <topology evidence="1">Multi-pass membrane protein</topology>
    </subcellularLocation>
</comment>
<dbReference type="PANTHER" id="PTHR30250">
    <property type="entry name" value="PST FAMILY PREDICTED COLANIC ACID TRANSPORTER"/>
    <property type="match status" value="1"/>
</dbReference>
<evidence type="ECO:0000313" key="8">
    <source>
        <dbReference type="Proteomes" id="UP001597285"/>
    </source>
</evidence>
<dbReference type="RefSeq" id="WP_058918846.1">
    <property type="nucleotide sequence ID" value="NZ_JBHSQC010000011.1"/>
</dbReference>
<dbReference type="PANTHER" id="PTHR30250:SF11">
    <property type="entry name" value="O-ANTIGEN TRANSPORTER-RELATED"/>
    <property type="match status" value="1"/>
</dbReference>
<sequence>MGDNFGGLNKKKLKNNIIYSGLYQVLIMIVPVITTPYITRIFSISQMGQYGLAASISGFFVIVANFGLSVYGSREIAKTKNIEERTKLFSELWIMQFICSIVSFITYIIIFVFFIELGNKKLFYIHSFLILVNILDISWFYIGIEEIKKTILRNFFMKFFTTFCIFIFINKNTELVLYSFINIFGIFLGNISLLFPLKNFINIKYLGLKIKKESFKESFKLLLPTLLKSSYSSIDRSLLRSLSGVSSSVGIYDQGIKIINLVFSVINSSLNALMPRMSSHVSRKEFKEIDFYIEKAIKVCNVFSIVIITGIFSVSDYFVLFFYGNGYESVSTVIKITSISFIVMPMSIFFANGLLIPLKKDNHYSFSIIFMIIIGIFFNILLDSSFSFIGASIAYVASEVIGFIYRLYSIRRYVSITKIIKYLTYTVSVICISLLFVLYFKKVILINSSILSFISFGFIGLIANVFILLLTVFTIKLSAKCRV</sequence>
<feature type="transmembrane region" description="Helical" evidence="6">
    <location>
        <begin position="92"/>
        <end position="117"/>
    </location>
</feature>
<keyword evidence="8" id="KW-1185">Reference proteome</keyword>
<proteinExistence type="predicted"/>
<evidence type="ECO:0000256" key="6">
    <source>
        <dbReference type="SAM" id="Phobius"/>
    </source>
</evidence>
<evidence type="ECO:0000256" key="4">
    <source>
        <dbReference type="ARBA" id="ARBA00022989"/>
    </source>
</evidence>
<reference evidence="8" key="1">
    <citation type="journal article" date="2019" name="Int. J. Syst. Evol. Microbiol.">
        <title>The Global Catalogue of Microorganisms (GCM) 10K type strain sequencing project: providing services to taxonomists for standard genome sequencing and annotation.</title>
        <authorList>
            <consortium name="The Broad Institute Genomics Platform"/>
            <consortium name="The Broad Institute Genome Sequencing Center for Infectious Disease"/>
            <person name="Wu L."/>
            <person name="Ma J."/>
        </authorList>
    </citation>
    <scope>NUCLEOTIDE SEQUENCE [LARGE SCALE GENOMIC DNA]</scope>
    <source>
        <strain evidence="8">KCTC 42143</strain>
    </source>
</reference>
<dbReference type="InterPro" id="IPR050833">
    <property type="entry name" value="Poly_Biosynth_Transport"/>
</dbReference>